<sequence length="276" mass="30633">MNRQQSSMVLIGFLKLTNACVQFELTQEVSVSDSAQVLTTYSGTHEAQLYSTCAPACLRDIRCNGFDICKDQQLCRTIRGWTPVTPGNVSAGMCQRFQRTCQSGEYLERSNGTGVSYDYCDFENDPEPSCFLSESPADDFDWTRHMGATGSIATGPTSAARGLYYKYIETSATMLGEKAILESVRTFQDKTYCLTMYYHMYGDTTNTLTVRTQKGNNAAIDRWQRAGDHGNAWYRLSGLSLALDPNTKIFIEATTGSSVTGDIAIDYIKLWPLACP</sequence>
<name>A0A8B8B6B4_CRAVI</name>
<dbReference type="Gene3D" id="2.60.120.200">
    <property type="match status" value="1"/>
</dbReference>
<dbReference type="AlphaFoldDB" id="A0A8B8B6B4"/>
<dbReference type="Pfam" id="PF00629">
    <property type="entry name" value="MAM"/>
    <property type="match status" value="1"/>
</dbReference>
<dbReference type="Proteomes" id="UP000694844">
    <property type="component" value="Chromosome 8"/>
</dbReference>
<feature type="domain" description="MAM" evidence="2">
    <location>
        <begin position="118"/>
        <end position="276"/>
    </location>
</feature>
<dbReference type="PANTHER" id="PTHR23282:SF101">
    <property type="entry name" value="MAM DOMAIN-CONTAINING PROTEIN"/>
    <property type="match status" value="1"/>
</dbReference>
<gene>
    <name evidence="4" type="primary">LOC111107360</name>
</gene>
<feature type="chain" id="PRO_5034649163" evidence="1">
    <location>
        <begin position="20"/>
        <end position="276"/>
    </location>
</feature>
<dbReference type="CDD" id="cd06263">
    <property type="entry name" value="MAM"/>
    <property type="match status" value="1"/>
</dbReference>
<keyword evidence="1" id="KW-0732">Signal</keyword>
<accession>A0A8B8B6B4</accession>
<dbReference type="SMART" id="SM00137">
    <property type="entry name" value="MAM"/>
    <property type="match status" value="1"/>
</dbReference>
<dbReference type="PROSITE" id="PS50060">
    <property type="entry name" value="MAM_2"/>
    <property type="match status" value="1"/>
</dbReference>
<keyword evidence="3" id="KW-1185">Reference proteome</keyword>
<evidence type="ECO:0000256" key="1">
    <source>
        <dbReference type="SAM" id="SignalP"/>
    </source>
</evidence>
<evidence type="ECO:0000313" key="3">
    <source>
        <dbReference type="Proteomes" id="UP000694844"/>
    </source>
</evidence>
<dbReference type="PRINTS" id="PR00020">
    <property type="entry name" value="MAMDOMAIN"/>
</dbReference>
<organism evidence="3 4">
    <name type="scientific">Crassostrea virginica</name>
    <name type="common">Eastern oyster</name>
    <dbReference type="NCBI Taxonomy" id="6565"/>
    <lineage>
        <taxon>Eukaryota</taxon>
        <taxon>Metazoa</taxon>
        <taxon>Spiralia</taxon>
        <taxon>Lophotrochozoa</taxon>
        <taxon>Mollusca</taxon>
        <taxon>Bivalvia</taxon>
        <taxon>Autobranchia</taxon>
        <taxon>Pteriomorphia</taxon>
        <taxon>Ostreida</taxon>
        <taxon>Ostreoidea</taxon>
        <taxon>Ostreidae</taxon>
        <taxon>Crassostrea</taxon>
    </lineage>
</organism>
<proteinExistence type="predicted"/>
<dbReference type="InterPro" id="IPR013320">
    <property type="entry name" value="ConA-like_dom_sf"/>
</dbReference>
<dbReference type="InterPro" id="IPR051560">
    <property type="entry name" value="MAM_domain-containing"/>
</dbReference>
<dbReference type="InterPro" id="IPR000998">
    <property type="entry name" value="MAM_dom"/>
</dbReference>
<dbReference type="OrthoDB" id="6123585at2759"/>
<protein>
    <submittedName>
        <fullName evidence="4">MAM and LDL-receptor class A domain-containing protein 1-like isoform X2</fullName>
    </submittedName>
</protein>
<dbReference type="GeneID" id="111107360"/>
<evidence type="ECO:0000259" key="2">
    <source>
        <dbReference type="PROSITE" id="PS50060"/>
    </source>
</evidence>
<dbReference type="GO" id="GO:0016020">
    <property type="term" value="C:membrane"/>
    <property type="evidence" value="ECO:0007669"/>
    <property type="project" value="InterPro"/>
</dbReference>
<dbReference type="RefSeq" id="XP_022298244.1">
    <property type="nucleotide sequence ID" value="XM_022442536.1"/>
</dbReference>
<feature type="signal peptide" evidence="1">
    <location>
        <begin position="1"/>
        <end position="19"/>
    </location>
</feature>
<evidence type="ECO:0000313" key="4">
    <source>
        <dbReference type="RefSeq" id="XP_022298244.1"/>
    </source>
</evidence>
<reference evidence="4" key="1">
    <citation type="submission" date="2025-08" db="UniProtKB">
        <authorList>
            <consortium name="RefSeq"/>
        </authorList>
    </citation>
    <scope>IDENTIFICATION</scope>
    <source>
        <tissue evidence="4">Whole sample</tissue>
    </source>
</reference>
<dbReference type="SUPFAM" id="SSF49899">
    <property type="entry name" value="Concanavalin A-like lectins/glucanases"/>
    <property type="match status" value="1"/>
</dbReference>
<dbReference type="PANTHER" id="PTHR23282">
    <property type="entry name" value="APICAL ENDOSOMAL GLYCOPROTEIN PRECURSOR"/>
    <property type="match status" value="1"/>
</dbReference>